<dbReference type="GeneID" id="66079228"/>
<dbReference type="RefSeq" id="XP_043007567.1">
    <property type="nucleotide sequence ID" value="XM_043155105.1"/>
</dbReference>
<proteinExistence type="predicted"/>
<name>A0A9P7UQU9_9AGAR</name>
<dbReference type="OrthoDB" id="3270863at2759"/>
<evidence type="ECO:0000313" key="2">
    <source>
        <dbReference type="Proteomes" id="UP001049176"/>
    </source>
</evidence>
<sequence>MNRDVEKLKNLKRVELQQIAAQEGIKANQKSAVIIQQLLAKYPRGVPRCVALSK</sequence>
<gene>
    <name evidence="1" type="ORF">E1B28_010152</name>
</gene>
<accession>A0A9P7UQU9</accession>
<organism evidence="1 2">
    <name type="scientific">Marasmius oreades</name>
    <name type="common">fairy-ring Marasmius</name>
    <dbReference type="NCBI Taxonomy" id="181124"/>
    <lineage>
        <taxon>Eukaryota</taxon>
        <taxon>Fungi</taxon>
        <taxon>Dikarya</taxon>
        <taxon>Basidiomycota</taxon>
        <taxon>Agaricomycotina</taxon>
        <taxon>Agaricomycetes</taxon>
        <taxon>Agaricomycetidae</taxon>
        <taxon>Agaricales</taxon>
        <taxon>Marasmiineae</taxon>
        <taxon>Marasmiaceae</taxon>
        <taxon>Marasmius</taxon>
    </lineage>
</organism>
<dbReference type="EMBL" id="CM032186">
    <property type="protein sequence ID" value="KAG7091097.1"/>
    <property type="molecule type" value="Genomic_DNA"/>
</dbReference>
<dbReference type="AlphaFoldDB" id="A0A9P7UQU9"/>
<dbReference type="KEGG" id="more:E1B28_010152"/>
<evidence type="ECO:0000313" key="1">
    <source>
        <dbReference type="EMBL" id="KAG7091097.1"/>
    </source>
</evidence>
<reference evidence="1" key="1">
    <citation type="journal article" date="2021" name="Genome Biol. Evol.">
        <title>The assembled and annotated genome of the fairy-ring fungus Marasmius oreades.</title>
        <authorList>
            <person name="Hiltunen M."/>
            <person name="Ament-Velasquez S.L."/>
            <person name="Johannesson H."/>
        </authorList>
    </citation>
    <scope>NUCLEOTIDE SEQUENCE</scope>
    <source>
        <strain evidence="1">03SP1</strain>
    </source>
</reference>
<keyword evidence="2" id="KW-1185">Reference proteome</keyword>
<dbReference type="Proteomes" id="UP001049176">
    <property type="component" value="Chromosome 6"/>
</dbReference>
<protein>
    <submittedName>
        <fullName evidence="1">Uncharacterized protein</fullName>
    </submittedName>
</protein>
<comment type="caution">
    <text evidence="1">The sequence shown here is derived from an EMBL/GenBank/DDBJ whole genome shotgun (WGS) entry which is preliminary data.</text>
</comment>